<dbReference type="SUPFAM" id="SSF53335">
    <property type="entry name" value="S-adenosyl-L-methionine-dependent methyltransferases"/>
    <property type="match status" value="1"/>
</dbReference>
<sequence length="249" mass="29146">MSKNSIERFTDRVVDYEKFRPNYPKEIIQILQEKIGLNKSWLVADIGSGTGLSTQLFLENGNDVFALEPNREMRESLVHHFKTYRNLIALNATAEDTAIESGCVDLIFAGQSFHWFDRTACFNEFNRILTKNGHIVLAWNQRDPEDAFQREYEQFLHNHIPSYQSVSHKNITDEDLRSFFADRPMTKVSLPNQQVFDLKSFLGRVRSSSYFPKEGTESKNLYDDLRSLFEKYAISQRIVFRYITEIYIS</sequence>
<dbReference type="Proteomes" id="UP000250831">
    <property type="component" value="Unassembled WGS sequence"/>
</dbReference>
<dbReference type="Pfam" id="PF08241">
    <property type="entry name" value="Methyltransf_11"/>
    <property type="match status" value="1"/>
</dbReference>
<dbReference type="InterPro" id="IPR013216">
    <property type="entry name" value="Methyltransf_11"/>
</dbReference>
<protein>
    <submittedName>
        <fullName evidence="5">Class I SAM-dependent methyltransferase</fullName>
    </submittedName>
</protein>
<dbReference type="PANTHER" id="PTHR44942">
    <property type="entry name" value="METHYLTRANSF_11 DOMAIN-CONTAINING PROTEIN"/>
    <property type="match status" value="1"/>
</dbReference>
<organism evidence="5 6">
    <name type="scientific">Sphingobacterium athyrii</name>
    <dbReference type="NCBI Taxonomy" id="2152717"/>
    <lineage>
        <taxon>Bacteria</taxon>
        <taxon>Pseudomonadati</taxon>
        <taxon>Bacteroidota</taxon>
        <taxon>Sphingobacteriia</taxon>
        <taxon>Sphingobacteriales</taxon>
        <taxon>Sphingobacteriaceae</taxon>
        <taxon>Sphingobacterium</taxon>
    </lineage>
</organism>
<evidence type="ECO:0000256" key="2">
    <source>
        <dbReference type="ARBA" id="ARBA00022603"/>
    </source>
</evidence>
<evidence type="ECO:0000313" key="6">
    <source>
        <dbReference type="Proteomes" id="UP000250831"/>
    </source>
</evidence>
<keyword evidence="3 5" id="KW-0808">Transferase</keyword>
<accession>A0A363NKR1</accession>
<keyword evidence="6" id="KW-1185">Reference proteome</keyword>
<reference evidence="5 6" key="1">
    <citation type="submission" date="2018-04" db="EMBL/GenBank/DDBJ databases">
        <title>Sphingobacterium sp. M46 Genome.</title>
        <authorList>
            <person name="Cheng J."/>
            <person name="Li Y."/>
        </authorList>
    </citation>
    <scope>NUCLEOTIDE SEQUENCE [LARGE SCALE GENOMIC DNA]</scope>
    <source>
        <strain evidence="5 6">M46</strain>
    </source>
</reference>
<gene>
    <name evidence="5" type="ORF">DCO56_27630</name>
</gene>
<dbReference type="AlphaFoldDB" id="A0A363NKR1"/>
<dbReference type="InterPro" id="IPR051052">
    <property type="entry name" value="Diverse_substrate_MTase"/>
</dbReference>
<comment type="caution">
    <text evidence="5">The sequence shown here is derived from an EMBL/GenBank/DDBJ whole genome shotgun (WGS) entry which is preliminary data.</text>
</comment>
<evidence type="ECO:0000259" key="4">
    <source>
        <dbReference type="Pfam" id="PF08241"/>
    </source>
</evidence>
<evidence type="ECO:0000256" key="1">
    <source>
        <dbReference type="ARBA" id="ARBA00008361"/>
    </source>
</evidence>
<dbReference type="InterPro" id="IPR029063">
    <property type="entry name" value="SAM-dependent_MTases_sf"/>
</dbReference>
<feature type="domain" description="Methyltransferase type 11" evidence="4">
    <location>
        <begin position="45"/>
        <end position="137"/>
    </location>
</feature>
<dbReference type="Gene3D" id="3.40.50.150">
    <property type="entry name" value="Vaccinia Virus protein VP39"/>
    <property type="match status" value="1"/>
</dbReference>
<dbReference type="GO" id="GO:0032259">
    <property type="term" value="P:methylation"/>
    <property type="evidence" value="ECO:0007669"/>
    <property type="project" value="UniProtKB-KW"/>
</dbReference>
<name>A0A363NKR1_9SPHI</name>
<dbReference type="CDD" id="cd02440">
    <property type="entry name" value="AdoMet_MTases"/>
    <property type="match status" value="1"/>
</dbReference>
<evidence type="ECO:0000256" key="3">
    <source>
        <dbReference type="ARBA" id="ARBA00022679"/>
    </source>
</evidence>
<proteinExistence type="inferred from homology"/>
<dbReference type="PANTHER" id="PTHR44942:SF4">
    <property type="entry name" value="METHYLTRANSFERASE TYPE 11 DOMAIN-CONTAINING PROTEIN"/>
    <property type="match status" value="1"/>
</dbReference>
<dbReference type="GO" id="GO:0008757">
    <property type="term" value="F:S-adenosylmethionine-dependent methyltransferase activity"/>
    <property type="evidence" value="ECO:0007669"/>
    <property type="project" value="InterPro"/>
</dbReference>
<dbReference type="EMBL" id="QCXX01000011">
    <property type="protein sequence ID" value="PUV21221.1"/>
    <property type="molecule type" value="Genomic_DNA"/>
</dbReference>
<dbReference type="RefSeq" id="WP_108636919.1">
    <property type="nucleotide sequence ID" value="NZ_QCXX01000011.1"/>
</dbReference>
<evidence type="ECO:0000313" key="5">
    <source>
        <dbReference type="EMBL" id="PUV21221.1"/>
    </source>
</evidence>
<comment type="similarity">
    <text evidence="1">Belongs to the methyltransferase superfamily.</text>
</comment>
<keyword evidence="2 5" id="KW-0489">Methyltransferase</keyword>
<dbReference type="OrthoDB" id="9797252at2"/>